<name>A0ABS6B7Z5_9NOCA</name>
<keyword evidence="2" id="KW-1185">Reference proteome</keyword>
<gene>
    <name evidence="1" type="ORF">KO481_30630</name>
</gene>
<comment type="caution">
    <text evidence="1">The sequence shown here is derived from an EMBL/GenBank/DDBJ whole genome shotgun (WGS) entry which is preliminary data.</text>
</comment>
<protein>
    <submittedName>
        <fullName evidence="1">Uncharacterized protein</fullName>
    </submittedName>
</protein>
<accession>A0ABS6B7Z5</accession>
<dbReference type="EMBL" id="JAHKNI010000012">
    <property type="protein sequence ID" value="MBU3065866.1"/>
    <property type="molecule type" value="Genomic_DNA"/>
</dbReference>
<reference evidence="1 2" key="1">
    <citation type="submission" date="2021-06" db="EMBL/GenBank/DDBJ databases">
        <title>Actinomycetes sequencing.</title>
        <authorList>
            <person name="Shan Q."/>
        </authorList>
    </citation>
    <scope>NUCLEOTIDE SEQUENCE [LARGE SCALE GENOMIC DNA]</scope>
    <source>
        <strain evidence="1 2">NEAU-G5</strain>
    </source>
</reference>
<proteinExistence type="predicted"/>
<dbReference type="RefSeq" id="WP_215921933.1">
    <property type="nucleotide sequence ID" value="NZ_JAHKNI010000012.1"/>
</dbReference>
<evidence type="ECO:0000313" key="1">
    <source>
        <dbReference type="EMBL" id="MBU3065866.1"/>
    </source>
</evidence>
<sequence length="52" mass="6009">MKRPEIPNLYLYGGDSGAPSWWDKIVDYVEGEVWPNAKTDTAYRAVFSCWQP</sequence>
<evidence type="ECO:0000313" key="2">
    <source>
        <dbReference type="Proteomes" id="UP000733379"/>
    </source>
</evidence>
<dbReference type="Proteomes" id="UP000733379">
    <property type="component" value="Unassembled WGS sequence"/>
</dbReference>
<organism evidence="1 2">
    <name type="scientific">Nocardia albiluteola</name>
    <dbReference type="NCBI Taxonomy" id="2842303"/>
    <lineage>
        <taxon>Bacteria</taxon>
        <taxon>Bacillati</taxon>
        <taxon>Actinomycetota</taxon>
        <taxon>Actinomycetes</taxon>
        <taxon>Mycobacteriales</taxon>
        <taxon>Nocardiaceae</taxon>
        <taxon>Nocardia</taxon>
    </lineage>
</organism>